<dbReference type="GO" id="GO:0046872">
    <property type="term" value="F:metal ion binding"/>
    <property type="evidence" value="ECO:0007669"/>
    <property type="project" value="UniProtKB-KW"/>
</dbReference>
<evidence type="ECO:0000259" key="18">
    <source>
        <dbReference type="PROSITE" id="PS50873"/>
    </source>
</evidence>
<keyword evidence="17" id="KW-0732">Signal</keyword>
<keyword evidence="9" id="KW-0408">Iron</keyword>
<dbReference type="Pfam" id="PF00141">
    <property type="entry name" value="peroxidase"/>
    <property type="match status" value="2"/>
</dbReference>
<dbReference type="PRINTS" id="PR00461">
    <property type="entry name" value="PLPEROXIDASE"/>
</dbReference>
<dbReference type="InterPro" id="IPR000823">
    <property type="entry name" value="Peroxidase_pln"/>
</dbReference>
<keyword evidence="7 13" id="KW-0479">Metal-binding</keyword>
<keyword evidence="20" id="KW-1185">Reference proteome</keyword>
<keyword evidence="8" id="KW-0560">Oxidoreductase</keyword>
<dbReference type="InterPro" id="IPR002016">
    <property type="entry name" value="Haem_peroxidase"/>
</dbReference>
<comment type="cofactor">
    <cofactor evidence="13">
        <name>Ca(2+)</name>
        <dbReference type="ChEBI" id="CHEBI:29108"/>
    </cofactor>
    <text evidence="13">Binds 2 calcium ions per subunit.</text>
</comment>
<dbReference type="AlphaFoldDB" id="A0A9Q0TKY1"/>
<evidence type="ECO:0000256" key="9">
    <source>
        <dbReference type="ARBA" id="ARBA00023004"/>
    </source>
</evidence>
<dbReference type="CDD" id="cd00693">
    <property type="entry name" value="secretory_peroxidase"/>
    <property type="match status" value="1"/>
</dbReference>
<feature type="signal peptide" evidence="17">
    <location>
        <begin position="1"/>
        <end position="21"/>
    </location>
</feature>
<sequence>MSSVLATVICVVMLFWGNSDAQLSPTFYASTCPNVSRIVRGVVEQAARNDVRIGAKLIRMHFHDCFGCDGSILLVEANGINSEQDELPNLSVEGYGVVDDIKTDVENVCPGIVSCADILALASEILVTLAGGPAWKVPLGRRDSRTANAAGTSDIPGPDETLENLALNQRLDDANPDPTLDTAYLQKLRQACPQGGNPSRLNNLDPTTPDDFDNNYFTNLQNNRGLLHSDQTLFSTSEADTVAVVNRFR</sequence>
<accession>A0A9Q0TKY1</accession>
<evidence type="ECO:0000256" key="12">
    <source>
        <dbReference type="PIRSR" id="PIRSR600823-2"/>
    </source>
</evidence>
<comment type="function">
    <text evidence="3">Removal of H(2)O(2), oxidation of toxic reductants, biosynthesis and degradation of lignin, suberization, auxin catabolism, response to environmental stresses such as wounding, pathogen attack and oxidative stress. These functions might be dependent on each isozyme/isoform in each plant tissue.</text>
</comment>
<feature type="binding site" evidence="13">
    <location>
        <position position="67"/>
    </location>
    <ligand>
        <name>Ca(2+)</name>
        <dbReference type="ChEBI" id="CHEBI:29108"/>
        <label>1</label>
    </ligand>
</feature>
<organism evidence="19 20">
    <name type="scientific">Salix purpurea</name>
    <name type="common">Purple osier willow</name>
    <dbReference type="NCBI Taxonomy" id="77065"/>
    <lineage>
        <taxon>Eukaryota</taxon>
        <taxon>Viridiplantae</taxon>
        <taxon>Streptophyta</taxon>
        <taxon>Embryophyta</taxon>
        <taxon>Tracheophyta</taxon>
        <taxon>Spermatophyta</taxon>
        <taxon>Magnoliopsida</taxon>
        <taxon>eudicotyledons</taxon>
        <taxon>Gunneridae</taxon>
        <taxon>Pentapetalae</taxon>
        <taxon>rosids</taxon>
        <taxon>fabids</taxon>
        <taxon>Malpighiales</taxon>
        <taxon>Salicaceae</taxon>
        <taxon>Saliceae</taxon>
        <taxon>Salix</taxon>
    </lineage>
</organism>
<evidence type="ECO:0000313" key="20">
    <source>
        <dbReference type="Proteomes" id="UP001151532"/>
    </source>
</evidence>
<evidence type="ECO:0000256" key="1">
    <source>
        <dbReference type="ARBA" id="ARBA00000189"/>
    </source>
</evidence>
<comment type="cofactor">
    <cofactor evidence="2">
        <name>heme b</name>
        <dbReference type="ChEBI" id="CHEBI:60344"/>
    </cofactor>
</comment>
<keyword evidence="5 19" id="KW-0575">Peroxidase</keyword>
<evidence type="ECO:0000256" key="5">
    <source>
        <dbReference type="ARBA" id="ARBA00022559"/>
    </source>
</evidence>
<feature type="domain" description="Plant heme peroxidase family profile" evidence="18">
    <location>
        <begin position="22"/>
        <end position="249"/>
    </location>
</feature>
<dbReference type="PANTHER" id="PTHR31388:SF147">
    <property type="entry name" value="PEROXIDASE 58"/>
    <property type="match status" value="1"/>
</dbReference>
<evidence type="ECO:0000256" key="15">
    <source>
        <dbReference type="PIRSR" id="PIRSR600823-5"/>
    </source>
</evidence>
<feature type="binding site" evidence="12">
    <location>
        <position position="156"/>
    </location>
    <ligand>
        <name>substrate</name>
    </ligand>
</feature>
<evidence type="ECO:0000256" key="10">
    <source>
        <dbReference type="ARBA" id="ARBA00023157"/>
    </source>
</evidence>
<feature type="site" description="Transition state stabilizer" evidence="14">
    <location>
        <position position="59"/>
    </location>
</feature>
<name>A0A9Q0TKY1_SALPP</name>
<evidence type="ECO:0000256" key="2">
    <source>
        <dbReference type="ARBA" id="ARBA00001970"/>
    </source>
</evidence>
<feature type="binding site" evidence="13">
    <location>
        <position position="213"/>
    </location>
    <ligand>
        <name>Ca(2+)</name>
        <dbReference type="ChEBI" id="CHEBI:29108"/>
        <label>2</label>
    </ligand>
</feature>
<dbReference type="PROSITE" id="PS00436">
    <property type="entry name" value="PEROXIDASE_2"/>
    <property type="match status" value="1"/>
</dbReference>
<proteinExistence type="inferred from homology"/>
<dbReference type="GO" id="GO:0006979">
    <property type="term" value="P:response to oxidative stress"/>
    <property type="evidence" value="ECO:0007669"/>
    <property type="project" value="InterPro"/>
</dbReference>
<feature type="active site" description="Proton acceptor" evidence="11">
    <location>
        <position position="63"/>
    </location>
</feature>
<protein>
    <recommendedName>
        <fullName evidence="4">peroxidase</fullName>
        <ecNumber evidence="4">1.11.1.7</ecNumber>
    </recommendedName>
</protein>
<evidence type="ECO:0000313" key="19">
    <source>
        <dbReference type="EMBL" id="KAJ6713435.1"/>
    </source>
</evidence>
<dbReference type="PANTHER" id="PTHR31388">
    <property type="entry name" value="PEROXIDASE 72-RELATED"/>
    <property type="match status" value="1"/>
</dbReference>
<feature type="binding site" evidence="13">
    <location>
        <position position="208"/>
    </location>
    <ligand>
        <name>Ca(2+)</name>
        <dbReference type="ChEBI" id="CHEBI:29108"/>
        <label>2</label>
    </ligand>
</feature>
<evidence type="ECO:0000256" key="17">
    <source>
        <dbReference type="SAM" id="SignalP"/>
    </source>
</evidence>
<dbReference type="PRINTS" id="PR00458">
    <property type="entry name" value="PEROXIDASE"/>
</dbReference>
<feature type="disulfide bond" evidence="15">
    <location>
        <begin position="65"/>
        <end position="68"/>
    </location>
</feature>
<feature type="binding site" evidence="13">
    <location>
        <position position="83"/>
    </location>
    <ligand>
        <name>Ca(2+)</name>
        <dbReference type="ChEBI" id="CHEBI:29108"/>
        <label>1</label>
    </ligand>
</feature>
<evidence type="ECO:0000256" key="3">
    <source>
        <dbReference type="ARBA" id="ARBA00002322"/>
    </source>
</evidence>
<dbReference type="GO" id="GO:0140825">
    <property type="term" value="F:lactoperoxidase activity"/>
    <property type="evidence" value="ECO:0007669"/>
    <property type="project" value="UniProtKB-EC"/>
</dbReference>
<evidence type="ECO:0000256" key="6">
    <source>
        <dbReference type="ARBA" id="ARBA00022617"/>
    </source>
</evidence>
<dbReference type="Gene3D" id="1.10.520.10">
    <property type="match status" value="1"/>
</dbReference>
<gene>
    <name evidence="19" type="ORF">OIU79_009425</name>
</gene>
<reference evidence="19" key="2">
    <citation type="journal article" date="2023" name="Int. J. Mol. Sci.">
        <title>De Novo Assembly and Annotation of 11 Diverse Shrub Willow (Salix) Genomes Reveals Novel Gene Organization in Sex-Linked Regions.</title>
        <authorList>
            <person name="Hyden B."/>
            <person name="Feng K."/>
            <person name="Yates T.B."/>
            <person name="Jawdy S."/>
            <person name="Cereghino C."/>
            <person name="Smart L.B."/>
            <person name="Muchero W."/>
        </authorList>
    </citation>
    <scope>NUCLEOTIDE SEQUENCE</scope>
    <source>
        <tissue evidence="19">Shoot tip</tissue>
    </source>
</reference>
<dbReference type="EMBL" id="JAPFFK010000015">
    <property type="protein sequence ID" value="KAJ6713435.1"/>
    <property type="molecule type" value="Genomic_DNA"/>
</dbReference>
<dbReference type="InterPro" id="IPR019794">
    <property type="entry name" value="Peroxidases_AS"/>
</dbReference>
<feature type="disulfide bond" evidence="15">
    <location>
        <begin position="32"/>
        <end position="109"/>
    </location>
</feature>
<dbReference type="Gene3D" id="1.10.420.10">
    <property type="entry name" value="Peroxidase, domain 2"/>
    <property type="match status" value="1"/>
</dbReference>
<keyword evidence="10 15" id="KW-1015">Disulfide bond</keyword>
<dbReference type="InterPro" id="IPR010255">
    <property type="entry name" value="Haem_peroxidase_sf"/>
</dbReference>
<feature type="binding site" evidence="13">
    <location>
        <position position="205"/>
    </location>
    <ligand>
        <name>Ca(2+)</name>
        <dbReference type="ChEBI" id="CHEBI:29108"/>
        <label>2</label>
    </ligand>
</feature>
<dbReference type="SUPFAM" id="SSF48113">
    <property type="entry name" value="Heme-dependent peroxidases"/>
    <property type="match status" value="1"/>
</dbReference>
<feature type="binding site" evidence="13">
    <location>
        <position position="69"/>
    </location>
    <ligand>
        <name>Ca(2+)</name>
        <dbReference type="ChEBI" id="CHEBI:29108"/>
        <label>1</label>
    </ligand>
</feature>
<evidence type="ECO:0000256" key="11">
    <source>
        <dbReference type="PIRSR" id="PIRSR600823-1"/>
    </source>
</evidence>
<feature type="binding site" evidence="13">
    <location>
        <position position="71"/>
    </location>
    <ligand>
        <name>Ca(2+)</name>
        <dbReference type="ChEBI" id="CHEBI:29108"/>
        <label>1</label>
    </ligand>
</feature>
<evidence type="ECO:0000256" key="4">
    <source>
        <dbReference type="ARBA" id="ARBA00012313"/>
    </source>
</evidence>
<dbReference type="GO" id="GO:0042744">
    <property type="term" value="P:hydrogen peroxide catabolic process"/>
    <property type="evidence" value="ECO:0007669"/>
    <property type="project" value="InterPro"/>
</dbReference>
<feature type="chain" id="PRO_5040287540" description="peroxidase" evidence="17">
    <location>
        <begin position="22"/>
        <end position="249"/>
    </location>
</feature>
<evidence type="ECO:0000256" key="7">
    <source>
        <dbReference type="ARBA" id="ARBA00022723"/>
    </source>
</evidence>
<keyword evidence="6" id="KW-0349">Heme</keyword>
<reference evidence="19" key="1">
    <citation type="submission" date="2022-11" db="EMBL/GenBank/DDBJ databases">
        <authorList>
            <person name="Hyden B.L."/>
            <person name="Feng K."/>
            <person name="Yates T."/>
            <person name="Jawdy S."/>
            <person name="Smart L.B."/>
            <person name="Muchero W."/>
        </authorList>
    </citation>
    <scope>NUCLEOTIDE SEQUENCE</scope>
    <source>
        <tissue evidence="19">Shoot tip</tissue>
    </source>
</reference>
<keyword evidence="13" id="KW-0106">Calcium</keyword>
<evidence type="ECO:0000256" key="14">
    <source>
        <dbReference type="PIRSR" id="PIRSR600823-4"/>
    </source>
</evidence>
<evidence type="ECO:0000256" key="16">
    <source>
        <dbReference type="RuleBase" id="RU004241"/>
    </source>
</evidence>
<dbReference type="InterPro" id="IPR033905">
    <property type="entry name" value="Secretory_peroxidase"/>
</dbReference>
<dbReference type="Proteomes" id="UP001151532">
    <property type="component" value="Chromosome 1"/>
</dbReference>
<feature type="binding site" evidence="13">
    <location>
        <position position="64"/>
    </location>
    <ligand>
        <name>Ca(2+)</name>
        <dbReference type="ChEBI" id="CHEBI:29108"/>
        <label>1</label>
    </ligand>
</feature>
<evidence type="ECO:0000256" key="8">
    <source>
        <dbReference type="ARBA" id="ARBA00023002"/>
    </source>
</evidence>
<dbReference type="GO" id="GO:0020037">
    <property type="term" value="F:heme binding"/>
    <property type="evidence" value="ECO:0007669"/>
    <property type="project" value="InterPro"/>
</dbReference>
<dbReference type="OrthoDB" id="2113341at2759"/>
<dbReference type="EC" id="1.11.1.7" evidence="4"/>
<comment type="catalytic activity">
    <reaction evidence="1">
        <text>2 a phenolic donor + H2O2 = 2 a phenolic radical donor + 2 H2O</text>
        <dbReference type="Rhea" id="RHEA:56136"/>
        <dbReference type="ChEBI" id="CHEBI:15377"/>
        <dbReference type="ChEBI" id="CHEBI:16240"/>
        <dbReference type="ChEBI" id="CHEBI:139520"/>
        <dbReference type="ChEBI" id="CHEBI:139521"/>
        <dbReference type="EC" id="1.11.1.7"/>
    </reaction>
</comment>
<dbReference type="PROSITE" id="PS50873">
    <property type="entry name" value="PEROXIDASE_4"/>
    <property type="match status" value="1"/>
</dbReference>
<comment type="caution">
    <text evidence="19">The sequence shown here is derived from an EMBL/GenBank/DDBJ whole genome shotgun (WGS) entry which is preliminary data.</text>
</comment>
<comment type="similarity">
    <text evidence="16">Belongs to the peroxidase family.</text>
</comment>
<evidence type="ECO:0000256" key="13">
    <source>
        <dbReference type="PIRSR" id="PIRSR600823-3"/>
    </source>
</evidence>